<feature type="transmembrane region" description="Helical" evidence="1">
    <location>
        <begin position="45"/>
        <end position="66"/>
    </location>
</feature>
<dbReference type="EMBL" id="QFQP01000024">
    <property type="protein sequence ID" value="PZR08675.1"/>
    <property type="molecule type" value="Genomic_DNA"/>
</dbReference>
<name>A0A2W5TB98_9BACT</name>
<evidence type="ECO:0000313" key="2">
    <source>
        <dbReference type="EMBL" id="PZR08675.1"/>
    </source>
</evidence>
<protein>
    <submittedName>
        <fullName evidence="2">Uncharacterized protein</fullName>
    </submittedName>
</protein>
<keyword evidence="1" id="KW-0472">Membrane</keyword>
<accession>A0A2W5TB98</accession>
<evidence type="ECO:0000256" key="1">
    <source>
        <dbReference type="SAM" id="Phobius"/>
    </source>
</evidence>
<organism evidence="2 3">
    <name type="scientific">Archangium gephyra</name>
    <dbReference type="NCBI Taxonomy" id="48"/>
    <lineage>
        <taxon>Bacteria</taxon>
        <taxon>Pseudomonadati</taxon>
        <taxon>Myxococcota</taxon>
        <taxon>Myxococcia</taxon>
        <taxon>Myxococcales</taxon>
        <taxon>Cystobacterineae</taxon>
        <taxon>Archangiaceae</taxon>
        <taxon>Archangium</taxon>
    </lineage>
</organism>
<comment type="caution">
    <text evidence="2">The sequence shown here is derived from an EMBL/GenBank/DDBJ whole genome shotgun (WGS) entry which is preliminary data.</text>
</comment>
<gene>
    <name evidence="2" type="ORF">DI536_24565</name>
</gene>
<keyword evidence="1" id="KW-0812">Transmembrane</keyword>
<evidence type="ECO:0000313" key="3">
    <source>
        <dbReference type="Proteomes" id="UP000249061"/>
    </source>
</evidence>
<proteinExistence type="predicted"/>
<keyword evidence="1" id="KW-1133">Transmembrane helix</keyword>
<sequence>MRWAAALLVWLTCTALGAVIGLSLFFAHAPSGPNGLLGALFVAPSYGIIGGLLGALGGLIPGAAVFRRFETP</sequence>
<dbReference type="AlphaFoldDB" id="A0A2W5TB98"/>
<reference evidence="2 3" key="1">
    <citation type="submission" date="2017-08" db="EMBL/GenBank/DDBJ databases">
        <title>Infants hospitalized years apart are colonized by the same room-sourced microbial strains.</title>
        <authorList>
            <person name="Brooks B."/>
            <person name="Olm M.R."/>
            <person name="Firek B.A."/>
            <person name="Baker R."/>
            <person name="Thomas B.C."/>
            <person name="Morowitz M.J."/>
            <person name="Banfield J.F."/>
        </authorList>
    </citation>
    <scope>NUCLEOTIDE SEQUENCE [LARGE SCALE GENOMIC DNA]</scope>
    <source>
        <strain evidence="2">S2_003_000_R2_14</strain>
    </source>
</reference>
<dbReference type="Proteomes" id="UP000249061">
    <property type="component" value="Unassembled WGS sequence"/>
</dbReference>